<dbReference type="Proteomes" id="UP001595696">
    <property type="component" value="Unassembled WGS sequence"/>
</dbReference>
<accession>A0ABV8DR90</accession>
<name>A0ABV8DR90_9NOCA</name>
<reference evidence="3" key="1">
    <citation type="journal article" date="2019" name="Int. J. Syst. Evol. Microbiol.">
        <title>The Global Catalogue of Microorganisms (GCM) 10K type strain sequencing project: providing services to taxonomists for standard genome sequencing and annotation.</title>
        <authorList>
            <consortium name="The Broad Institute Genomics Platform"/>
            <consortium name="The Broad Institute Genome Sequencing Center for Infectious Disease"/>
            <person name="Wu L."/>
            <person name="Ma J."/>
        </authorList>
    </citation>
    <scope>NUCLEOTIDE SEQUENCE [LARGE SCALE GENOMIC DNA]</scope>
    <source>
        <strain evidence="3">CGMCC 4.7330</strain>
    </source>
</reference>
<evidence type="ECO:0000259" key="1">
    <source>
        <dbReference type="Pfam" id="PF14062"/>
    </source>
</evidence>
<gene>
    <name evidence="2" type="ORF">ACFO0B_09050</name>
</gene>
<comment type="caution">
    <text evidence="2">The sequence shown here is derived from an EMBL/GenBank/DDBJ whole genome shotgun (WGS) entry which is preliminary data.</text>
</comment>
<dbReference type="EMBL" id="JBHSAX010000007">
    <property type="protein sequence ID" value="MFC3962136.1"/>
    <property type="molecule type" value="Genomic_DNA"/>
</dbReference>
<feature type="domain" description="DUF4253" evidence="1">
    <location>
        <begin position="3"/>
        <end position="55"/>
    </location>
</feature>
<dbReference type="Pfam" id="PF14062">
    <property type="entry name" value="DUF4253"/>
    <property type="match status" value="1"/>
</dbReference>
<evidence type="ECO:0000313" key="3">
    <source>
        <dbReference type="Proteomes" id="UP001595696"/>
    </source>
</evidence>
<keyword evidence="3" id="KW-1185">Reference proteome</keyword>
<dbReference type="InterPro" id="IPR025349">
    <property type="entry name" value="DUF4253"/>
</dbReference>
<dbReference type="RefSeq" id="WP_378611872.1">
    <property type="nucleotide sequence ID" value="NZ_JBHSAX010000007.1"/>
</dbReference>
<proteinExistence type="predicted"/>
<protein>
    <submittedName>
        <fullName evidence="2">DUF4253 domain-containing protein</fullName>
    </submittedName>
</protein>
<sequence>MWVVGVGAETLPLSVGAPPAEPDAAHALEHLAFCFENLMQSEADVAAYTRTLVGAGRGLSAAGSRLWPVEAR</sequence>
<evidence type="ECO:0000313" key="2">
    <source>
        <dbReference type="EMBL" id="MFC3962136.1"/>
    </source>
</evidence>
<organism evidence="2 3">
    <name type="scientific">Nocardia jiangsuensis</name>
    <dbReference type="NCBI Taxonomy" id="1691563"/>
    <lineage>
        <taxon>Bacteria</taxon>
        <taxon>Bacillati</taxon>
        <taxon>Actinomycetota</taxon>
        <taxon>Actinomycetes</taxon>
        <taxon>Mycobacteriales</taxon>
        <taxon>Nocardiaceae</taxon>
        <taxon>Nocardia</taxon>
    </lineage>
</organism>